<gene>
    <name evidence="2" type="ORF">SAMN04488025_10748</name>
</gene>
<dbReference type="STRING" id="201973.SAMN04488025_10748"/>
<feature type="transmembrane region" description="Helical" evidence="1">
    <location>
        <begin position="100"/>
        <end position="118"/>
    </location>
</feature>
<organism evidence="2 3">
    <name type="scientific">Planifilum fulgidum</name>
    <dbReference type="NCBI Taxonomy" id="201973"/>
    <lineage>
        <taxon>Bacteria</taxon>
        <taxon>Bacillati</taxon>
        <taxon>Bacillota</taxon>
        <taxon>Bacilli</taxon>
        <taxon>Bacillales</taxon>
        <taxon>Thermoactinomycetaceae</taxon>
        <taxon>Planifilum</taxon>
    </lineage>
</organism>
<protein>
    <submittedName>
        <fullName evidence="2">Putative membrane protein</fullName>
    </submittedName>
</protein>
<sequence length="199" mass="23293">MVYYVLTEFLQKGERIMEKTNYETENVRQRNYTPWVVTLSIAINLIVAILFFMPKADRFDHWDLTFLPMLNAIFNSFTTVFLLAALYFIRRKNVKLHRRFILAAFATTALFLITYLIYHSLAESTPYGGEGVLRAVYYFILITHVVLAAVIVPLALFTLARGLNMQVEKHRKIARWTMPLWLYVSITGVLVYLMISPYY</sequence>
<keyword evidence="1" id="KW-0812">Transmembrane</keyword>
<accession>A0A1I2M8H4</accession>
<evidence type="ECO:0000313" key="2">
    <source>
        <dbReference type="EMBL" id="SFF87190.1"/>
    </source>
</evidence>
<dbReference type="PANTHER" id="PTHR37692">
    <property type="entry name" value="HYPOTHETICAL MEMBRANE SPANNING PROTEIN"/>
    <property type="match status" value="1"/>
</dbReference>
<evidence type="ECO:0000313" key="3">
    <source>
        <dbReference type="Proteomes" id="UP000198661"/>
    </source>
</evidence>
<dbReference type="InterPro" id="IPR007352">
    <property type="entry name" value="DUF420"/>
</dbReference>
<dbReference type="Pfam" id="PF04238">
    <property type="entry name" value="DUF420"/>
    <property type="match status" value="1"/>
</dbReference>
<keyword evidence="3" id="KW-1185">Reference proteome</keyword>
<proteinExistence type="predicted"/>
<name>A0A1I2M8H4_9BACL</name>
<feature type="transmembrane region" description="Helical" evidence="1">
    <location>
        <begin position="32"/>
        <end position="53"/>
    </location>
</feature>
<dbReference type="Proteomes" id="UP000198661">
    <property type="component" value="Unassembled WGS sequence"/>
</dbReference>
<dbReference type="AlphaFoldDB" id="A0A1I2M8H4"/>
<feature type="transmembrane region" description="Helical" evidence="1">
    <location>
        <begin position="180"/>
        <end position="198"/>
    </location>
</feature>
<dbReference type="EMBL" id="FOOK01000007">
    <property type="protein sequence ID" value="SFF87190.1"/>
    <property type="molecule type" value="Genomic_DNA"/>
</dbReference>
<feature type="transmembrane region" description="Helical" evidence="1">
    <location>
        <begin position="138"/>
        <end position="159"/>
    </location>
</feature>
<reference evidence="2 3" key="1">
    <citation type="submission" date="2016-10" db="EMBL/GenBank/DDBJ databases">
        <authorList>
            <person name="de Groot N.N."/>
        </authorList>
    </citation>
    <scope>NUCLEOTIDE SEQUENCE [LARGE SCALE GENOMIC DNA]</scope>
    <source>
        <strain evidence="2 3">DSM 44945</strain>
    </source>
</reference>
<evidence type="ECO:0000256" key="1">
    <source>
        <dbReference type="SAM" id="Phobius"/>
    </source>
</evidence>
<feature type="transmembrane region" description="Helical" evidence="1">
    <location>
        <begin position="65"/>
        <end position="88"/>
    </location>
</feature>
<dbReference type="PANTHER" id="PTHR37692:SF1">
    <property type="entry name" value="DUF420 DOMAIN-CONTAINING PROTEIN"/>
    <property type="match status" value="1"/>
</dbReference>
<keyword evidence="1" id="KW-1133">Transmembrane helix</keyword>
<keyword evidence="1" id="KW-0472">Membrane</keyword>